<evidence type="ECO:0000259" key="11">
    <source>
        <dbReference type="Pfam" id="PF16187"/>
    </source>
</evidence>
<dbReference type="InterPro" id="IPR011765">
    <property type="entry name" value="Pept_M16_N"/>
</dbReference>
<evidence type="ECO:0000259" key="9">
    <source>
        <dbReference type="Pfam" id="PF00675"/>
    </source>
</evidence>
<keyword evidence="6" id="KW-0482">Metalloprotease</keyword>
<dbReference type="Gene3D" id="3.30.830.10">
    <property type="entry name" value="Metalloenzyme, LuxS/M16 peptidase-like"/>
    <property type="match status" value="4"/>
</dbReference>
<feature type="domain" description="Peptidase M16 middle/third" evidence="11">
    <location>
        <begin position="476"/>
        <end position="518"/>
    </location>
</feature>
<feature type="compositionally biased region" description="Basic and acidic residues" evidence="8">
    <location>
        <begin position="90"/>
        <end position="108"/>
    </location>
</feature>
<keyword evidence="5" id="KW-0862">Zinc</keyword>
<evidence type="ECO:0000256" key="5">
    <source>
        <dbReference type="ARBA" id="ARBA00022833"/>
    </source>
</evidence>
<feature type="compositionally biased region" description="Low complexity" evidence="8">
    <location>
        <begin position="42"/>
        <end position="56"/>
    </location>
</feature>
<dbReference type="GO" id="GO:0005737">
    <property type="term" value="C:cytoplasm"/>
    <property type="evidence" value="ECO:0007669"/>
    <property type="project" value="UniProtKB-ARBA"/>
</dbReference>
<keyword evidence="4" id="KW-0378">Hydrolase</keyword>
<accession>A0AAD9KE63</accession>
<dbReference type="InterPro" id="IPR032632">
    <property type="entry name" value="Peptidase_M16_M"/>
</dbReference>
<dbReference type="GO" id="GO:0006508">
    <property type="term" value="P:proteolysis"/>
    <property type="evidence" value="ECO:0007669"/>
    <property type="project" value="UniProtKB-KW"/>
</dbReference>
<dbReference type="PANTHER" id="PTHR43690:SF18">
    <property type="entry name" value="INSULIN-DEGRADING ENZYME-RELATED"/>
    <property type="match status" value="1"/>
</dbReference>
<evidence type="ECO:0000313" key="13">
    <source>
        <dbReference type="EMBL" id="KAK2169696.1"/>
    </source>
</evidence>
<dbReference type="SUPFAM" id="SSF63411">
    <property type="entry name" value="LuxS/MPP-like metallohydrolase"/>
    <property type="match status" value="4"/>
</dbReference>
<sequence length="1106" mass="126420">MMQGGQGIVKSENDTRDYRAIQLPNGLTALLISDMMLLDGCSESSATNSESNTTGTTGKGDDASMTSDSDSENDMQTDDDEEDTSDDDIADRVDDAGSKGKRSKDKEDKRKKHGERMSAAALCIGVGSFCDPPDIPGLAHFLEHMVFMGSEKYPDENDFDAYVKQFGGNSNAYTECESTVFYFDIQQKNFREALDRFANFFIKPLLKRDSMEREILAVDSEFEMNLQSDNHRKEQLMASMAKAGHPMNKFMWGNKYTLNEMPLQNNIDIHSRLKRFHRVMYGARFMTLAVQARETLDTLQEWVTDIFSAIPDKNPLTLQHSTSYTKVGVLGGGRVTRELKVLGVAGEEHPRGGADLVSYHHNSSTTGDSPLTLTTLRVKPLAYLGWLIGHEGGGSILSYLKKRLWAVGLTSGNTEGGWEHNSTWAAFSISIVLTEEGLAHIFEVITSIFEYLALLRQQGPVKRIYEEIQTIELNEFRWQEQIDAVDYVENLCDCMQYYSVEDYLTGDDLFFEYNESAFYLTADLNICCAAYSKLFRITKLYTTAACKTLVHSLVTSRLDYGNAVLYGISDRLLHRLEMVIAACQNRLVPRKVNILLFSNSFEDKNVCNMTEYWFKTPYAVEEAQPNAEFHLPMFPAKITDTDQSRLWYMHDRKFNVPKAYVNFILQSSCVTCSPFCACLTDLFLKVLTQNLTEVAYAADAAQLSYVVTATDNGLVIKLNGFNHKLPKLFETIIDYIASFTVTDDMFEAMKEQLQKTYSNSYLRPSRLVTDIRLSLLQSPYWMALDKQQFLTVVTKQMLIGYVHQLTGLVFVEGLIQGNITYKEALQLEAYLLKQLKCKPLSKQLLPELRIVSMPIGETCARVKSFNQDDSNSVIINYYQFGTANLRDYTMNELLTMRMDEPCFDILRTREQLGYGVFCTNHNTCGIMGLSVTVYSQADKFSMDKLDEHIEKFMKEFLGIINAITPKEFQTLLQSLSTLKKCEDTHLGEEVERNWSEVLMQTYNFDYLYKQLLEIESFKLEDFREWYKKYLPGSSKYRKLSVQVVGHQKEDKEKHGSRSPSPWRYQRPQLEYMPVDVMKKVPVKRYVVANIKSFREHQPLYPVSKIV</sequence>
<evidence type="ECO:0000259" key="10">
    <source>
        <dbReference type="Pfam" id="PF05193"/>
    </source>
</evidence>
<dbReference type="PANTHER" id="PTHR43690">
    <property type="entry name" value="NARDILYSIN"/>
    <property type="match status" value="1"/>
</dbReference>
<reference evidence="13" key="1">
    <citation type="journal article" date="2023" name="Mol. Biol. Evol.">
        <title>Third-Generation Sequencing Reveals the Adaptive Role of the Epigenome in Three Deep-Sea Polychaetes.</title>
        <authorList>
            <person name="Perez M."/>
            <person name="Aroh O."/>
            <person name="Sun Y."/>
            <person name="Lan Y."/>
            <person name="Juniper S.K."/>
            <person name="Young C.R."/>
            <person name="Angers B."/>
            <person name="Qian P.Y."/>
        </authorList>
    </citation>
    <scope>NUCLEOTIDE SEQUENCE</scope>
    <source>
        <strain evidence="13">R07B-5</strain>
    </source>
</reference>
<feature type="domain" description="Coenzyme PQQ synthesis protein F-like C-terminal lobe" evidence="12">
    <location>
        <begin position="893"/>
        <end position="994"/>
    </location>
</feature>
<evidence type="ECO:0000256" key="3">
    <source>
        <dbReference type="ARBA" id="ARBA00022723"/>
    </source>
</evidence>
<comment type="caution">
    <text evidence="13">The sequence shown here is derived from an EMBL/GenBank/DDBJ whole genome shotgun (WGS) entry which is preliminary data.</text>
</comment>
<dbReference type="Pfam" id="PF22456">
    <property type="entry name" value="PqqF-like_C_4"/>
    <property type="match status" value="1"/>
</dbReference>
<dbReference type="GO" id="GO:0004222">
    <property type="term" value="F:metalloendopeptidase activity"/>
    <property type="evidence" value="ECO:0007669"/>
    <property type="project" value="InterPro"/>
</dbReference>
<dbReference type="InterPro" id="IPR011249">
    <property type="entry name" value="Metalloenz_LuxS/M16"/>
</dbReference>
<feature type="domain" description="Peptidase M16 C-terminal" evidence="10">
    <location>
        <begin position="272"/>
        <end position="470"/>
    </location>
</feature>
<evidence type="ECO:0000256" key="8">
    <source>
        <dbReference type="SAM" id="MobiDB-lite"/>
    </source>
</evidence>
<feature type="domain" description="Peptidase M16 middle/third" evidence="11">
    <location>
        <begin position="633"/>
        <end position="786"/>
    </location>
</feature>
<feature type="compositionally biased region" description="Acidic residues" evidence="8">
    <location>
        <begin position="69"/>
        <end position="89"/>
    </location>
</feature>
<dbReference type="AlphaFoldDB" id="A0AAD9KE63"/>
<dbReference type="GO" id="GO:0046872">
    <property type="term" value="F:metal ion binding"/>
    <property type="evidence" value="ECO:0007669"/>
    <property type="project" value="UniProtKB-KW"/>
</dbReference>
<dbReference type="InterPro" id="IPR054734">
    <property type="entry name" value="PqqF-like_C_4"/>
</dbReference>
<name>A0AAD9KE63_RIDPI</name>
<dbReference type="Pfam" id="PF00675">
    <property type="entry name" value="Peptidase_M16"/>
    <property type="match status" value="1"/>
</dbReference>
<evidence type="ECO:0000256" key="1">
    <source>
        <dbReference type="ARBA" id="ARBA00007261"/>
    </source>
</evidence>
<evidence type="ECO:0000313" key="14">
    <source>
        <dbReference type="Proteomes" id="UP001209878"/>
    </source>
</evidence>
<keyword evidence="2" id="KW-0645">Protease</keyword>
<dbReference type="PROSITE" id="PS00143">
    <property type="entry name" value="INSULINASE"/>
    <property type="match status" value="1"/>
</dbReference>
<dbReference type="EMBL" id="JAODUO010001177">
    <property type="protein sequence ID" value="KAK2169696.1"/>
    <property type="molecule type" value="Genomic_DNA"/>
</dbReference>
<dbReference type="InterPro" id="IPR001431">
    <property type="entry name" value="Pept_M16_Zn_BS"/>
</dbReference>
<dbReference type="Pfam" id="PF16187">
    <property type="entry name" value="Peptidase_M16_M"/>
    <property type="match status" value="2"/>
</dbReference>
<dbReference type="Proteomes" id="UP001209878">
    <property type="component" value="Unassembled WGS sequence"/>
</dbReference>
<comment type="similarity">
    <text evidence="1 7">Belongs to the peptidase M16 family.</text>
</comment>
<keyword evidence="14" id="KW-1185">Reference proteome</keyword>
<evidence type="ECO:0000256" key="6">
    <source>
        <dbReference type="ARBA" id="ARBA00023049"/>
    </source>
</evidence>
<evidence type="ECO:0000259" key="12">
    <source>
        <dbReference type="Pfam" id="PF22456"/>
    </source>
</evidence>
<feature type="region of interest" description="Disordered" evidence="8">
    <location>
        <begin position="42"/>
        <end position="113"/>
    </location>
</feature>
<dbReference type="Pfam" id="PF05193">
    <property type="entry name" value="Peptidase_M16_C"/>
    <property type="match status" value="1"/>
</dbReference>
<proteinExistence type="inferred from homology"/>
<feature type="domain" description="Peptidase M16 N-terminal" evidence="9">
    <location>
        <begin position="111"/>
        <end position="241"/>
    </location>
</feature>
<dbReference type="InterPro" id="IPR007863">
    <property type="entry name" value="Peptidase_M16_C"/>
</dbReference>
<organism evidence="13 14">
    <name type="scientific">Ridgeia piscesae</name>
    <name type="common">Tubeworm</name>
    <dbReference type="NCBI Taxonomy" id="27915"/>
    <lineage>
        <taxon>Eukaryota</taxon>
        <taxon>Metazoa</taxon>
        <taxon>Spiralia</taxon>
        <taxon>Lophotrochozoa</taxon>
        <taxon>Annelida</taxon>
        <taxon>Polychaeta</taxon>
        <taxon>Sedentaria</taxon>
        <taxon>Canalipalpata</taxon>
        <taxon>Sabellida</taxon>
        <taxon>Siboglinidae</taxon>
        <taxon>Ridgeia</taxon>
    </lineage>
</organism>
<protein>
    <recommendedName>
        <fullName evidence="15">Nardilysin</fullName>
    </recommendedName>
</protein>
<gene>
    <name evidence="13" type="ORF">NP493_1179g00008</name>
</gene>
<evidence type="ECO:0008006" key="15">
    <source>
        <dbReference type="Google" id="ProtNLM"/>
    </source>
</evidence>
<dbReference type="InterPro" id="IPR050626">
    <property type="entry name" value="Peptidase_M16"/>
</dbReference>
<evidence type="ECO:0000256" key="4">
    <source>
        <dbReference type="ARBA" id="ARBA00022801"/>
    </source>
</evidence>
<evidence type="ECO:0000256" key="2">
    <source>
        <dbReference type="ARBA" id="ARBA00022670"/>
    </source>
</evidence>
<evidence type="ECO:0000256" key="7">
    <source>
        <dbReference type="RuleBase" id="RU004447"/>
    </source>
</evidence>
<keyword evidence="3" id="KW-0479">Metal-binding</keyword>